<dbReference type="EMBL" id="GBRH01160505">
    <property type="protein sequence ID" value="JAE37391.1"/>
    <property type="molecule type" value="Transcribed_RNA"/>
</dbReference>
<reference evidence="1" key="1">
    <citation type="submission" date="2014-09" db="EMBL/GenBank/DDBJ databases">
        <authorList>
            <person name="Magalhaes I.L.F."/>
            <person name="Oliveira U."/>
            <person name="Santos F.R."/>
            <person name="Vidigal T.H.D.A."/>
            <person name="Brescovit A.D."/>
            <person name="Santos A.J."/>
        </authorList>
    </citation>
    <scope>NUCLEOTIDE SEQUENCE</scope>
    <source>
        <tissue evidence="1">Shoot tissue taken approximately 20 cm above the soil surface</tissue>
    </source>
</reference>
<protein>
    <submittedName>
        <fullName evidence="1">Uncharacterized protein</fullName>
    </submittedName>
</protein>
<reference evidence="1" key="2">
    <citation type="journal article" date="2015" name="Data Brief">
        <title>Shoot transcriptome of the giant reed, Arundo donax.</title>
        <authorList>
            <person name="Barrero R.A."/>
            <person name="Guerrero F.D."/>
            <person name="Moolhuijzen P."/>
            <person name="Goolsby J.A."/>
            <person name="Tidwell J."/>
            <person name="Bellgard S.E."/>
            <person name="Bellgard M.I."/>
        </authorList>
    </citation>
    <scope>NUCLEOTIDE SEQUENCE</scope>
    <source>
        <tissue evidence="1">Shoot tissue taken approximately 20 cm above the soil surface</tissue>
    </source>
</reference>
<dbReference type="AlphaFoldDB" id="A0A0A9HR63"/>
<proteinExistence type="predicted"/>
<name>A0A0A9HR63_ARUDO</name>
<evidence type="ECO:0000313" key="1">
    <source>
        <dbReference type="EMBL" id="JAE37391.1"/>
    </source>
</evidence>
<accession>A0A0A9HR63</accession>
<organism evidence="1">
    <name type="scientific">Arundo donax</name>
    <name type="common">Giant reed</name>
    <name type="synonym">Donax arundinaceus</name>
    <dbReference type="NCBI Taxonomy" id="35708"/>
    <lineage>
        <taxon>Eukaryota</taxon>
        <taxon>Viridiplantae</taxon>
        <taxon>Streptophyta</taxon>
        <taxon>Embryophyta</taxon>
        <taxon>Tracheophyta</taxon>
        <taxon>Spermatophyta</taxon>
        <taxon>Magnoliopsida</taxon>
        <taxon>Liliopsida</taxon>
        <taxon>Poales</taxon>
        <taxon>Poaceae</taxon>
        <taxon>PACMAD clade</taxon>
        <taxon>Arundinoideae</taxon>
        <taxon>Arundineae</taxon>
        <taxon>Arundo</taxon>
    </lineage>
</organism>
<sequence>MAKSKFRVDLIVRCHEWGKGKKVRRGRREGGKQMEEETFRYLSIVKINRVSN</sequence>